<dbReference type="InterPro" id="IPR010084">
    <property type="entry name" value="FabZ"/>
</dbReference>
<keyword evidence="4 10" id="KW-0963">Cytoplasm</keyword>
<dbReference type="HAMAP" id="MF_00406">
    <property type="entry name" value="FabZ"/>
    <property type="match status" value="1"/>
</dbReference>
<accession>A0AA35CQ22</accession>
<dbReference type="GO" id="GO:0016020">
    <property type="term" value="C:membrane"/>
    <property type="evidence" value="ECO:0007669"/>
    <property type="project" value="GOC"/>
</dbReference>
<evidence type="ECO:0000256" key="4">
    <source>
        <dbReference type="ARBA" id="ARBA00022490"/>
    </source>
</evidence>
<dbReference type="Pfam" id="PF07977">
    <property type="entry name" value="FabA"/>
    <property type="match status" value="1"/>
</dbReference>
<evidence type="ECO:0000256" key="3">
    <source>
        <dbReference type="ARBA" id="ARBA00009174"/>
    </source>
</evidence>
<keyword evidence="5 10" id="KW-0444">Lipid biosynthesis</keyword>
<dbReference type="Proteomes" id="UP001163687">
    <property type="component" value="Chromosome"/>
</dbReference>
<dbReference type="PANTHER" id="PTHR30272">
    <property type="entry name" value="3-HYDROXYACYL-[ACYL-CARRIER-PROTEIN] DEHYDRATASE"/>
    <property type="match status" value="1"/>
</dbReference>
<reference evidence="11" key="1">
    <citation type="submission" date="2022-03" db="EMBL/GenBank/DDBJ databases">
        <title>Complete genome sequence of Caldinitratiruptor microaerophilus.</title>
        <authorList>
            <person name="Mukaiyama R."/>
            <person name="Nishiyama T."/>
            <person name="Ueda K."/>
        </authorList>
    </citation>
    <scope>NUCLEOTIDE SEQUENCE</scope>
    <source>
        <strain evidence="11">JCM 16183</strain>
    </source>
</reference>
<keyword evidence="7 10" id="KW-0443">Lipid metabolism</keyword>
<dbReference type="CDD" id="cd01288">
    <property type="entry name" value="FabZ"/>
    <property type="match status" value="1"/>
</dbReference>
<dbReference type="KEGG" id="cmic:caldi_28400"/>
<dbReference type="EC" id="4.2.1.59" evidence="10"/>
<name>A0AA35CQ22_9FIRM</name>
<proteinExistence type="inferred from homology"/>
<keyword evidence="12" id="KW-1185">Reference proteome</keyword>
<evidence type="ECO:0000256" key="1">
    <source>
        <dbReference type="ARBA" id="ARBA00001055"/>
    </source>
</evidence>
<gene>
    <name evidence="10 11" type="primary">fabZ</name>
    <name evidence="11" type="ORF">caldi_28400</name>
</gene>
<evidence type="ECO:0000256" key="7">
    <source>
        <dbReference type="ARBA" id="ARBA00023098"/>
    </source>
</evidence>
<evidence type="ECO:0000256" key="2">
    <source>
        <dbReference type="ARBA" id="ARBA00004496"/>
    </source>
</evidence>
<dbReference type="SUPFAM" id="SSF54637">
    <property type="entry name" value="Thioesterase/thiol ester dehydrase-isomerase"/>
    <property type="match status" value="1"/>
</dbReference>
<dbReference type="EMBL" id="AP025628">
    <property type="protein sequence ID" value="BDG61750.1"/>
    <property type="molecule type" value="Genomic_DNA"/>
</dbReference>
<evidence type="ECO:0000256" key="8">
    <source>
        <dbReference type="ARBA" id="ARBA00023239"/>
    </source>
</evidence>
<dbReference type="InterPro" id="IPR029069">
    <property type="entry name" value="HotDog_dom_sf"/>
</dbReference>
<dbReference type="Gene3D" id="3.10.129.10">
    <property type="entry name" value="Hotdog Thioesterase"/>
    <property type="match status" value="1"/>
</dbReference>
<feature type="active site" evidence="10">
    <location>
        <position position="47"/>
    </location>
</feature>
<sequence length="146" mass="15915">MNRDEIMAVIPHRPPMLLIDEVVEIEPGRRAVGLKHVRADEFWVPGHYPGNPILPGVLQIEALAQTGAVALLSQPEFRDKVPLFAGIDGARFRRPVRPGDTLRLEVEIIRLRGTVGKGRGTATVGGQVTAECELTFALADPGEVRP</sequence>
<dbReference type="GO" id="GO:0005737">
    <property type="term" value="C:cytoplasm"/>
    <property type="evidence" value="ECO:0007669"/>
    <property type="project" value="UniProtKB-SubCell"/>
</dbReference>
<evidence type="ECO:0000256" key="9">
    <source>
        <dbReference type="ARBA" id="ARBA00025049"/>
    </source>
</evidence>
<dbReference type="NCBIfam" id="NF000582">
    <property type="entry name" value="PRK00006.1"/>
    <property type="match status" value="1"/>
</dbReference>
<keyword evidence="8 10" id="KW-0456">Lyase</keyword>
<dbReference type="AlphaFoldDB" id="A0AA35CQ22"/>
<dbReference type="InterPro" id="IPR013114">
    <property type="entry name" value="FabA_FabZ"/>
</dbReference>
<comment type="similarity">
    <text evidence="3 10">Belongs to the thioester dehydratase family. FabZ subfamily.</text>
</comment>
<evidence type="ECO:0000313" key="11">
    <source>
        <dbReference type="EMBL" id="BDG61750.1"/>
    </source>
</evidence>
<protein>
    <recommendedName>
        <fullName evidence="10">3-hydroxyacyl-[acyl-carrier-protein] dehydratase FabZ</fullName>
        <ecNumber evidence="10">4.2.1.59</ecNumber>
    </recommendedName>
    <alternativeName>
        <fullName evidence="10">(3R)-hydroxymyristoyl-[acyl-carrier-protein] dehydratase</fullName>
        <shortName evidence="10">(3R)-hydroxymyristoyl-ACP dehydrase</shortName>
    </alternativeName>
    <alternativeName>
        <fullName evidence="10">Beta-hydroxyacyl-ACP dehydratase</fullName>
    </alternativeName>
</protein>
<organism evidence="11 12">
    <name type="scientific">Caldinitratiruptor microaerophilus</name>
    <dbReference type="NCBI Taxonomy" id="671077"/>
    <lineage>
        <taxon>Bacteria</taxon>
        <taxon>Bacillati</taxon>
        <taxon>Bacillota</taxon>
        <taxon>Clostridia</taxon>
        <taxon>Eubacteriales</taxon>
        <taxon>Symbiobacteriaceae</taxon>
        <taxon>Caldinitratiruptor</taxon>
    </lineage>
</organism>
<evidence type="ECO:0000256" key="5">
    <source>
        <dbReference type="ARBA" id="ARBA00022516"/>
    </source>
</evidence>
<dbReference type="PANTHER" id="PTHR30272:SF1">
    <property type="entry name" value="3-HYDROXYACYL-[ACYL-CARRIER-PROTEIN] DEHYDRATASE"/>
    <property type="match status" value="1"/>
</dbReference>
<keyword evidence="6 10" id="KW-0441">Lipid A biosynthesis</keyword>
<dbReference type="FunFam" id="3.10.129.10:FF:000001">
    <property type="entry name" value="3-hydroxyacyl-[acyl-carrier-protein] dehydratase FabZ"/>
    <property type="match status" value="1"/>
</dbReference>
<evidence type="ECO:0000256" key="10">
    <source>
        <dbReference type="HAMAP-Rule" id="MF_00406"/>
    </source>
</evidence>
<dbReference type="GO" id="GO:0006633">
    <property type="term" value="P:fatty acid biosynthetic process"/>
    <property type="evidence" value="ECO:0007669"/>
    <property type="project" value="UniProtKB-UniRule"/>
</dbReference>
<evidence type="ECO:0000256" key="6">
    <source>
        <dbReference type="ARBA" id="ARBA00022556"/>
    </source>
</evidence>
<evidence type="ECO:0000313" key="12">
    <source>
        <dbReference type="Proteomes" id="UP001163687"/>
    </source>
</evidence>
<comment type="catalytic activity">
    <reaction evidence="1 10">
        <text>a (3R)-hydroxyacyl-[ACP] = a (2E)-enoyl-[ACP] + H2O</text>
        <dbReference type="Rhea" id="RHEA:13097"/>
        <dbReference type="Rhea" id="RHEA-COMP:9925"/>
        <dbReference type="Rhea" id="RHEA-COMP:9945"/>
        <dbReference type="ChEBI" id="CHEBI:15377"/>
        <dbReference type="ChEBI" id="CHEBI:78784"/>
        <dbReference type="ChEBI" id="CHEBI:78827"/>
        <dbReference type="EC" id="4.2.1.59"/>
    </reaction>
</comment>
<dbReference type="GO" id="GO:0009245">
    <property type="term" value="P:lipid A biosynthetic process"/>
    <property type="evidence" value="ECO:0007669"/>
    <property type="project" value="UniProtKB-UniRule"/>
</dbReference>
<comment type="subcellular location">
    <subcellularLocation>
        <location evidence="2 10">Cytoplasm</location>
    </subcellularLocation>
</comment>
<dbReference type="GO" id="GO:0019171">
    <property type="term" value="F:(3R)-hydroxyacyl-[acyl-carrier-protein] dehydratase activity"/>
    <property type="evidence" value="ECO:0007669"/>
    <property type="project" value="UniProtKB-EC"/>
</dbReference>
<comment type="function">
    <text evidence="9 10">Involved in unsaturated fatty acids biosynthesis. Catalyzes the dehydration of short chain beta-hydroxyacyl-ACPs and long chain saturated and unsaturated beta-hydroxyacyl-ACPs.</text>
</comment>